<comment type="caution">
    <text evidence="2">The sequence shown here is derived from an EMBL/GenBank/DDBJ whole genome shotgun (WGS) entry which is preliminary data.</text>
</comment>
<reference evidence="2" key="1">
    <citation type="submission" date="2023-10" db="EMBL/GenBank/DDBJ databases">
        <title>Genome assembly of Pristionchus species.</title>
        <authorList>
            <person name="Yoshida K."/>
            <person name="Sommer R.J."/>
        </authorList>
    </citation>
    <scope>NUCLEOTIDE SEQUENCE</scope>
    <source>
        <strain evidence="2">RS5133</strain>
    </source>
</reference>
<keyword evidence="1" id="KW-0472">Membrane</keyword>
<feature type="transmembrane region" description="Helical" evidence="1">
    <location>
        <begin position="6"/>
        <end position="27"/>
    </location>
</feature>
<keyword evidence="1" id="KW-0812">Transmembrane</keyword>
<evidence type="ECO:0000313" key="3">
    <source>
        <dbReference type="Proteomes" id="UP001432322"/>
    </source>
</evidence>
<proteinExistence type="predicted"/>
<gene>
    <name evidence="2" type="ORF">PFISCL1PPCAC_7592</name>
</gene>
<sequence length="108" mass="12925">FLCRSSKSFFFAVQLFNFSPLFALVRFHSKCRVRVACKSWSRSNRFRAYFRSSTVVNVIFRHITKTLFSTSEFVGLEICWFWVCLVVITFDHFNLHPCFTIFRKRSES</sequence>
<feature type="non-terminal residue" evidence="2">
    <location>
        <position position="108"/>
    </location>
</feature>
<protein>
    <recommendedName>
        <fullName evidence="4">Secreted protein</fullName>
    </recommendedName>
</protein>
<evidence type="ECO:0000256" key="1">
    <source>
        <dbReference type="SAM" id="Phobius"/>
    </source>
</evidence>
<dbReference type="AlphaFoldDB" id="A0AAV5VC53"/>
<keyword evidence="3" id="KW-1185">Reference proteome</keyword>
<dbReference type="Proteomes" id="UP001432322">
    <property type="component" value="Unassembled WGS sequence"/>
</dbReference>
<evidence type="ECO:0000313" key="2">
    <source>
        <dbReference type="EMBL" id="GMT16296.1"/>
    </source>
</evidence>
<dbReference type="EMBL" id="BTSY01000002">
    <property type="protein sequence ID" value="GMT16296.1"/>
    <property type="molecule type" value="Genomic_DNA"/>
</dbReference>
<name>A0AAV5VC53_9BILA</name>
<evidence type="ECO:0008006" key="4">
    <source>
        <dbReference type="Google" id="ProtNLM"/>
    </source>
</evidence>
<accession>A0AAV5VC53</accession>
<organism evidence="2 3">
    <name type="scientific">Pristionchus fissidentatus</name>
    <dbReference type="NCBI Taxonomy" id="1538716"/>
    <lineage>
        <taxon>Eukaryota</taxon>
        <taxon>Metazoa</taxon>
        <taxon>Ecdysozoa</taxon>
        <taxon>Nematoda</taxon>
        <taxon>Chromadorea</taxon>
        <taxon>Rhabditida</taxon>
        <taxon>Rhabditina</taxon>
        <taxon>Diplogasteromorpha</taxon>
        <taxon>Diplogasteroidea</taxon>
        <taxon>Neodiplogasteridae</taxon>
        <taxon>Pristionchus</taxon>
    </lineage>
</organism>
<keyword evidence="1" id="KW-1133">Transmembrane helix</keyword>
<feature type="non-terminal residue" evidence="2">
    <location>
        <position position="1"/>
    </location>
</feature>